<feature type="chain" id="PRO_5046704967" evidence="2">
    <location>
        <begin position="25"/>
        <end position="226"/>
    </location>
</feature>
<dbReference type="Proteomes" id="UP001156831">
    <property type="component" value="Unassembled WGS sequence"/>
</dbReference>
<evidence type="ECO:0000313" key="4">
    <source>
        <dbReference type="Proteomes" id="UP001156831"/>
    </source>
</evidence>
<dbReference type="RefSeq" id="WP_280601046.1">
    <property type="nucleotide sequence ID" value="NZ_JARXRN010000021.1"/>
</dbReference>
<dbReference type="EMBL" id="JARXRN010000021">
    <property type="protein sequence ID" value="MDH5830400.1"/>
    <property type="molecule type" value="Genomic_DNA"/>
</dbReference>
<keyword evidence="2" id="KW-0732">Signal</keyword>
<evidence type="ECO:0000313" key="3">
    <source>
        <dbReference type="EMBL" id="MDH5830400.1"/>
    </source>
</evidence>
<evidence type="ECO:0000256" key="2">
    <source>
        <dbReference type="SAM" id="SignalP"/>
    </source>
</evidence>
<sequence length="226" mass="24319">MPHPFQPRALALLLLLALPALAPAAQGQIRRCVTDDGSHVYTDRACKDLGATERVPRQGVADAPGGRYIRRDCSRNLQDLVFELTSAIDGRDVNRLAGIYHWPGTSSRTAYAIMGRLDAIVNRPLIDVSPLQPPPAPTLPAAPASAGSLTWRSPARPEMRTTSNPQTGGGADAALPDSVRAAAQRGQQARRAPTGLVVDQTVANRITPLQTVFSLRRHLGCWWVSL</sequence>
<reference evidence="3 4" key="1">
    <citation type="submission" date="2023-04" db="EMBL/GenBank/DDBJ databases">
        <title>Luteimonas sp. M1R5S18.</title>
        <authorList>
            <person name="Sun J.-Q."/>
        </authorList>
    </citation>
    <scope>NUCLEOTIDE SEQUENCE [LARGE SCALE GENOMIC DNA]</scope>
    <source>
        <strain evidence="3 4">M1R5S18</strain>
    </source>
</reference>
<organism evidence="3 4">
    <name type="scientific">Luteimonas rhizosphaericola</name>
    <dbReference type="NCBI Taxonomy" id="3042024"/>
    <lineage>
        <taxon>Bacteria</taxon>
        <taxon>Pseudomonadati</taxon>
        <taxon>Pseudomonadota</taxon>
        <taxon>Gammaproteobacteria</taxon>
        <taxon>Lysobacterales</taxon>
        <taxon>Lysobacteraceae</taxon>
        <taxon>Luteimonas</taxon>
    </lineage>
</organism>
<proteinExistence type="predicted"/>
<accession>A0ABT6JIV3</accession>
<gene>
    <name evidence="3" type="ORF">QFW80_07700</name>
</gene>
<keyword evidence="4" id="KW-1185">Reference proteome</keyword>
<comment type="caution">
    <text evidence="3">The sequence shown here is derived from an EMBL/GenBank/DDBJ whole genome shotgun (WGS) entry which is preliminary data.</text>
</comment>
<feature type="region of interest" description="Disordered" evidence="1">
    <location>
        <begin position="132"/>
        <end position="174"/>
    </location>
</feature>
<name>A0ABT6JIV3_9GAMM</name>
<feature type="signal peptide" evidence="2">
    <location>
        <begin position="1"/>
        <end position="24"/>
    </location>
</feature>
<protein>
    <submittedName>
        <fullName evidence="3">DUF4124 domain-containing protein</fullName>
    </submittedName>
</protein>
<evidence type="ECO:0000256" key="1">
    <source>
        <dbReference type="SAM" id="MobiDB-lite"/>
    </source>
</evidence>